<sequence length="39" mass="4358">MSAIGQDLADLTKSPVAYCQIVPKRNVSFCKDTHYKPCE</sequence>
<protein>
    <submittedName>
        <fullName evidence="1">Protein of unassigned function</fullName>
    </submittedName>
</protein>
<evidence type="ECO:0000313" key="1">
    <source>
        <dbReference type="EMBL" id="AIQ92618.1"/>
    </source>
</evidence>
<keyword evidence="2" id="KW-1185">Reference proteome</keyword>
<organism evidence="1 2">
    <name type="scientific">Methylobacterium oryzae CBMB20</name>
    <dbReference type="NCBI Taxonomy" id="693986"/>
    <lineage>
        <taxon>Bacteria</taxon>
        <taxon>Pseudomonadati</taxon>
        <taxon>Pseudomonadota</taxon>
        <taxon>Alphaproteobacteria</taxon>
        <taxon>Hyphomicrobiales</taxon>
        <taxon>Methylobacteriaceae</taxon>
        <taxon>Methylobacterium</taxon>
    </lineage>
</organism>
<dbReference type="HOGENOM" id="CLU_3312633_0_0_5"/>
<accession>A0A089P3J9</accession>
<gene>
    <name evidence="1" type="ORF">MOC_4863</name>
</gene>
<dbReference type="STRING" id="693986.MOC_4863"/>
<dbReference type="KEGG" id="mor:MOC_4863"/>
<dbReference type="EMBL" id="CP003811">
    <property type="protein sequence ID" value="AIQ92618.1"/>
    <property type="molecule type" value="Genomic_DNA"/>
</dbReference>
<evidence type="ECO:0000313" key="2">
    <source>
        <dbReference type="Proteomes" id="UP000029492"/>
    </source>
</evidence>
<reference evidence="1 2" key="1">
    <citation type="journal article" date="2014" name="PLoS ONE">
        <title>Genome Information of Methylobacterium oryzae, a Plant-Probiotic Methylotroph in the Phyllosphere.</title>
        <authorList>
            <person name="Kwak M.J."/>
            <person name="Jeong H."/>
            <person name="Madhaiyan M."/>
            <person name="Lee Y."/>
            <person name="Sa T.M."/>
            <person name="Oh T.K."/>
            <person name="Kim J.F."/>
        </authorList>
    </citation>
    <scope>NUCLEOTIDE SEQUENCE [LARGE SCALE GENOMIC DNA]</scope>
    <source>
        <strain evidence="1 2">CBMB20</strain>
    </source>
</reference>
<dbReference type="AlphaFoldDB" id="A0A089P3J9"/>
<proteinExistence type="predicted"/>
<name>A0A089P3J9_9HYPH</name>
<dbReference type="Proteomes" id="UP000029492">
    <property type="component" value="Chromosome"/>
</dbReference>